<dbReference type="InterPro" id="IPR000794">
    <property type="entry name" value="Beta-ketoacyl_synthase"/>
</dbReference>
<sequence>MSKRRVVITGLGCVTALAESADELFAALCEGKSGISNIESFDTGAYPVHIGGEVKNFDVTKYVDKRESKRMDRFTQFAMAAASQALNDSGLDFSKEDVFRAGAIVGTGIGGIKEIEDQHLKILEKGPSKVSPFGVVRLMANAASGNIAIRYGVRGPTFCVVSACASGTHAIGEAFLN</sequence>
<evidence type="ECO:0000256" key="1">
    <source>
        <dbReference type="ARBA" id="ARBA00022679"/>
    </source>
</evidence>
<feature type="domain" description="Beta-ketoacyl synthase-like N-terminal" evidence="2">
    <location>
        <begin position="4"/>
        <end position="175"/>
    </location>
</feature>
<keyword evidence="1" id="KW-0808">Transferase</keyword>
<dbReference type="PANTHER" id="PTHR11712">
    <property type="entry name" value="POLYKETIDE SYNTHASE-RELATED"/>
    <property type="match status" value="1"/>
</dbReference>
<comment type="caution">
    <text evidence="3">The sequence shown here is derived from an EMBL/GenBank/DDBJ whole genome shotgun (WGS) entry which is preliminary data.</text>
</comment>
<dbReference type="PROSITE" id="PS00606">
    <property type="entry name" value="KS3_1"/>
    <property type="match status" value="1"/>
</dbReference>
<protein>
    <recommendedName>
        <fullName evidence="2">Beta-ketoacyl synthase-like N-terminal domain-containing protein</fullName>
    </recommendedName>
</protein>
<dbReference type="InterPro" id="IPR014030">
    <property type="entry name" value="Ketoacyl_synth_N"/>
</dbReference>
<reference evidence="3" key="1">
    <citation type="journal article" date="2014" name="Front. Microbiol.">
        <title>High frequency of phylogenetically diverse reductive dehalogenase-homologous genes in deep subseafloor sedimentary metagenomes.</title>
        <authorList>
            <person name="Kawai M."/>
            <person name="Futagami T."/>
            <person name="Toyoda A."/>
            <person name="Takaki Y."/>
            <person name="Nishi S."/>
            <person name="Hori S."/>
            <person name="Arai W."/>
            <person name="Tsubouchi T."/>
            <person name="Morono Y."/>
            <person name="Uchiyama I."/>
            <person name="Ito T."/>
            <person name="Fujiyama A."/>
            <person name="Inagaki F."/>
            <person name="Takami H."/>
        </authorList>
    </citation>
    <scope>NUCLEOTIDE SEQUENCE</scope>
    <source>
        <strain evidence="3">Expedition CK06-06</strain>
    </source>
</reference>
<proteinExistence type="predicted"/>
<dbReference type="AlphaFoldDB" id="X1RQ99"/>
<dbReference type="InterPro" id="IPR016039">
    <property type="entry name" value="Thiolase-like"/>
</dbReference>
<dbReference type="InterPro" id="IPR018201">
    <property type="entry name" value="Ketoacyl_synth_AS"/>
</dbReference>
<organism evidence="3">
    <name type="scientific">marine sediment metagenome</name>
    <dbReference type="NCBI Taxonomy" id="412755"/>
    <lineage>
        <taxon>unclassified sequences</taxon>
        <taxon>metagenomes</taxon>
        <taxon>ecological metagenomes</taxon>
    </lineage>
</organism>
<accession>X1RQ99</accession>
<name>X1RQ99_9ZZZZ</name>
<dbReference type="GO" id="GO:0004315">
    <property type="term" value="F:3-oxoacyl-[acyl-carrier-protein] synthase activity"/>
    <property type="evidence" value="ECO:0007669"/>
    <property type="project" value="InterPro"/>
</dbReference>
<dbReference type="Pfam" id="PF00109">
    <property type="entry name" value="ketoacyl-synt"/>
    <property type="match status" value="1"/>
</dbReference>
<dbReference type="GO" id="GO:0005829">
    <property type="term" value="C:cytosol"/>
    <property type="evidence" value="ECO:0007669"/>
    <property type="project" value="TreeGrafter"/>
</dbReference>
<dbReference type="SUPFAM" id="SSF53901">
    <property type="entry name" value="Thiolase-like"/>
    <property type="match status" value="1"/>
</dbReference>
<gene>
    <name evidence="3" type="ORF">S12H4_09070</name>
</gene>
<dbReference type="PANTHER" id="PTHR11712:SF336">
    <property type="entry name" value="3-OXOACYL-[ACYL-CARRIER-PROTEIN] SYNTHASE, MITOCHONDRIAL"/>
    <property type="match status" value="1"/>
</dbReference>
<evidence type="ECO:0000259" key="2">
    <source>
        <dbReference type="Pfam" id="PF00109"/>
    </source>
</evidence>
<dbReference type="GO" id="GO:0006633">
    <property type="term" value="P:fatty acid biosynthetic process"/>
    <property type="evidence" value="ECO:0007669"/>
    <property type="project" value="InterPro"/>
</dbReference>
<dbReference type="Gene3D" id="3.40.47.10">
    <property type="match status" value="1"/>
</dbReference>
<evidence type="ECO:0000313" key="3">
    <source>
        <dbReference type="EMBL" id="GAI69161.1"/>
    </source>
</evidence>
<dbReference type="EMBL" id="BARW01003614">
    <property type="protein sequence ID" value="GAI69161.1"/>
    <property type="molecule type" value="Genomic_DNA"/>
</dbReference>
<feature type="non-terminal residue" evidence="3">
    <location>
        <position position="177"/>
    </location>
</feature>